<evidence type="ECO:0000313" key="6">
    <source>
        <dbReference type="EMBL" id="TCS94191.1"/>
    </source>
</evidence>
<evidence type="ECO:0000256" key="4">
    <source>
        <dbReference type="PROSITE-ProRule" id="PRU00339"/>
    </source>
</evidence>
<dbReference type="InterPro" id="IPR003959">
    <property type="entry name" value="ATPase_AAA_core"/>
</dbReference>
<gene>
    <name evidence="6" type="ORF">EDD58_10457</name>
</gene>
<evidence type="ECO:0000256" key="1">
    <source>
        <dbReference type="ARBA" id="ARBA00022741"/>
    </source>
</evidence>
<protein>
    <submittedName>
        <fullName evidence="6">Tetratricopeptide repeat protein</fullName>
    </submittedName>
</protein>
<dbReference type="PANTHER" id="PTHR23077:SF171">
    <property type="entry name" value="NUCLEAR VALOSIN-CONTAINING PROTEIN-LIKE"/>
    <property type="match status" value="1"/>
</dbReference>
<keyword evidence="2" id="KW-0067">ATP-binding</keyword>
<feature type="repeat" description="TPR" evidence="4">
    <location>
        <begin position="89"/>
        <end position="122"/>
    </location>
</feature>
<dbReference type="InterPro" id="IPR027417">
    <property type="entry name" value="P-loop_NTPase"/>
</dbReference>
<dbReference type="EMBL" id="SMAG01000004">
    <property type="protein sequence ID" value="TCS94191.1"/>
    <property type="molecule type" value="Genomic_DNA"/>
</dbReference>
<dbReference type="Pfam" id="PF13181">
    <property type="entry name" value="TPR_8"/>
    <property type="match status" value="1"/>
</dbReference>
<sequence length="443" mass="50203">MGTQDHQLESLLQALQLSPNNIPLKKIVSEHLLSAGRTTDAITYLQEILTQIPNDKEAYSALARAYFDLGQFDQVIQLLQTDQVPDLPAEALLLVSKSFFEQEEYERAGELYEEALNLNPQVKDEGYQEELKQKQVQVKQKLRVVEFKPSTRQDDLFEKPEISFKDIGGLEELKEQIRMNIIYPFQNPDLFRSYGKKIGGGLLLYGPPGCGKTHIARATAGECNAHFVSINIHDILDMYIGQSERNLHDIFETARQKRPSIIFIDELDAIGSSRQQSTSTYMRSLTNQLLSELDGVHTDNEEILVLGATNTPWFVDSAMRRPGRFDRVLFVAPPDLQARVEILHIQLSGKPIEEIDFVKVAKKMEKFSGADIRSVCDWAIDLAITDAMKTGKKRKVTTNDLLEALKKVKSSTLEWLSTAKNYATYSNESGIYDDILDYLNKHS</sequence>
<keyword evidence="7" id="KW-1185">Reference proteome</keyword>
<dbReference type="Pfam" id="PF17862">
    <property type="entry name" value="AAA_lid_3"/>
    <property type="match status" value="1"/>
</dbReference>
<dbReference type="PROSITE" id="PS50005">
    <property type="entry name" value="TPR"/>
    <property type="match status" value="1"/>
</dbReference>
<dbReference type="GO" id="GO:0005524">
    <property type="term" value="F:ATP binding"/>
    <property type="evidence" value="ECO:0007669"/>
    <property type="project" value="UniProtKB-KW"/>
</dbReference>
<name>A0A4R3L3C6_9BACL</name>
<keyword evidence="1" id="KW-0547">Nucleotide-binding</keyword>
<keyword evidence="4" id="KW-0802">TPR repeat</keyword>
<evidence type="ECO:0000313" key="7">
    <source>
        <dbReference type="Proteomes" id="UP000294937"/>
    </source>
</evidence>
<evidence type="ECO:0000259" key="5">
    <source>
        <dbReference type="SMART" id="SM00382"/>
    </source>
</evidence>
<accession>A0A4R3L3C6</accession>
<dbReference type="Proteomes" id="UP000294937">
    <property type="component" value="Unassembled WGS sequence"/>
</dbReference>
<dbReference type="SUPFAM" id="SSF52540">
    <property type="entry name" value="P-loop containing nucleoside triphosphate hydrolases"/>
    <property type="match status" value="1"/>
</dbReference>
<keyword evidence="3" id="KW-0175">Coiled coil</keyword>
<comment type="caution">
    <text evidence="6">The sequence shown here is derived from an EMBL/GenBank/DDBJ whole genome shotgun (WGS) entry which is preliminary data.</text>
</comment>
<reference evidence="6 7" key="1">
    <citation type="submission" date="2019-03" db="EMBL/GenBank/DDBJ databases">
        <title>Genomic Encyclopedia of Type Strains, Phase IV (KMG-IV): sequencing the most valuable type-strain genomes for metagenomic binning, comparative biology and taxonomic classification.</title>
        <authorList>
            <person name="Goeker M."/>
        </authorList>
    </citation>
    <scope>NUCLEOTIDE SEQUENCE [LARGE SCALE GENOMIC DNA]</scope>
    <source>
        <strain evidence="6 7">DSM 45707</strain>
    </source>
</reference>
<dbReference type="GO" id="GO:0016887">
    <property type="term" value="F:ATP hydrolysis activity"/>
    <property type="evidence" value="ECO:0007669"/>
    <property type="project" value="InterPro"/>
</dbReference>
<dbReference type="InterPro" id="IPR003593">
    <property type="entry name" value="AAA+_ATPase"/>
</dbReference>
<dbReference type="AlphaFoldDB" id="A0A4R3L3C6"/>
<proteinExistence type="predicted"/>
<dbReference type="PANTHER" id="PTHR23077">
    <property type="entry name" value="AAA-FAMILY ATPASE"/>
    <property type="match status" value="1"/>
</dbReference>
<dbReference type="OrthoDB" id="9809379at2"/>
<dbReference type="InterPro" id="IPR041569">
    <property type="entry name" value="AAA_lid_3"/>
</dbReference>
<dbReference type="Gene3D" id="1.25.40.10">
    <property type="entry name" value="Tetratricopeptide repeat domain"/>
    <property type="match status" value="2"/>
</dbReference>
<dbReference type="SMART" id="SM00382">
    <property type="entry name" value="AAA"/>
    <property type="match status" value="1"/>
</dbReference>
<dbReference type="InterPro" id="IPR011990">
    <property type="entry name" value="TPR-like_helical_dom_sf"/>
</dbReference>
<dbReference type="SUPFAM" id="SSF48452">
    <property type="entry name" value="TPR-like"/>
    <property type="match status" value="1"/>
</dbReference>
<dbReference type="InterPro" id="IPR050168">
    <property type="entry name" value="AAA_ATPase_domain"/>
</dbReference>
<dbReference type="InterPro" id="IPR019734">
    <property type="entry name" value="TPR_rpt"/>
</dbReference>
<evidence type="ECO:0000256" key="2">
    <source>
        <dbReference type="ARBA" id="ARBA00022840"/>
    </source>
</evidence>
<evidence type="ECO:0000256" key="3">
    <source>
        <dbReference type="ARBA" id="ARBA00023054"/>
    </source>
</evidence>
<feature type="domain" description="AAA+ ATPase" evidence="5">
    <location>
        <begin position="198"/>
        <end position="335"/>
    </location>
</feature>
<dbReference type="RefSeq" id="WP_131924609.1">
    <property type="nucleotide sequence ID" value="NZ_SMAG01000004.1"/>
</dbReference>
<dbReference type="Pfam" id="PF14559">
    <property type="entry name" value="TPR_19"/>
    <property type="match status" value="1"/>
</dbReference>
<dbReference type="PROSITE" id="PS50293">
    <property type="entry name" value="TPR_REGION"/>
    <property type="match status" value="1"/>
</dbReference>
<dbReference type="Gene3D" id="1.10.8.60">
    <property type="match status" value="1"/>
</dbReference>
<organism evidence="6 7">
    <name type="scientific">Hazenella coriacea</name>
    <dbReference type="NCBI Taxonomy" id="1179467"/>
    <lineage>
        <taxon>Bacteria</taxon>
        <taxon>Bacillati</taxon>
        <taxon>Bacillota</taxon>
        <taxon>Bacilli</taxon>
        <taxon>Bacillales</taxon>
        <taxon>Thermoactinomycetaceae</taxon>
        <taxon>Hazenella</taxon>
    </lineage>
</organism>
<dbReference type="Gene3D" id="3.40.50.300">
    <property type="entry name" value="P-loop containing nucleotide triphosphate hydrolases"/>
    <property type="match status" value="1"/>
</dbReference>
<dbReference type="Pfam" id="PF00004">
    <property type="entry name" value="AAA"/>
    <property type="match status" value="1"/>
</dbReference>
<dbReference type="FunFam" id="3.40.50.300:FF:001025">
    <property type="entry name" value="ATPase family, AAA domain-containing 2B"/>
    <property type="match status" value="1"/>
</dbReference>